<dbReference type="SUPFAM" id="SSF50249">
    <property type="entry name" value="Nucleic acid-binding proteins"/>
    <property type="match status" value="1"/>
</dbReference>
<evidence type="ECO:0000256" key="2">
    <source>
        <dbReference type="ARBA" id="ARBA00021310"/>
    </source>
</evidence>
<keyword evidence="5 7" id="KW-0234">DNA repair</keyword>
<sequence>MADQIKVRGMVISSSPIGENDKRVVLLTKEKGKISAFVRGARRPGNHLMAASDSFSFGIFYLMYGRDAYTVVNAEISNFFRELTSDLQKTYTAYYFLELAEYFTVENEDESMMLNLIYASFSALVKGRINPRLIRYIFELKTLVINGEYPEFFACRNCGTKEHLTGFSIFHDGILCKNCAKVSKDVMEINGSTLYALQYIVYSDIKNLFTFVVSDEVLTEMKMVMARCMHAYVDKKMNSLEILDVLD</sequence>
<dbReference type="GO" id="GO:0006302">
    <property type="term" value="P:double-strand break repair"/>
    <property type="evidence" value="ECO:0007669"/>
    <property type="project" value="TreeGrafter"/>
</dbReference>
<dbReference type="InterPro" id="IPR037278">
    <property type="entry name" value="ARFGAP/RecO"/>
</dbReference>
<evidence type="ECO:0000313" key="10">
    <source>
        <dbReference type="Proteomes" id="UP000006238"/>
    </source>
</evidence>
<protein>
    <recommendedName>
        <fullName evidence="2 7">DNA repair protein RecO</fullName>
    </recommendedName>
    <alternativeName>
        <fullName evidence="6 7">Recombination protein O</fullName>
    </alternativeName>
</protein>
<keyword evidence="10" id="KW-1185">Reference proteome</keyword>
<dbReference type="EMBL" id="ABWN01000034">
    <property type="protein sequence ID" value="EFF67889.1"/>
    <property type="molecule type" value="Genomic_DNA"/>
</dbReference>
<evidence type="ECO:0000256" key="3">
    <source>
        <dbReference type="ARBA" id="ARBA00022763"/>
    </source>
</evidence>
<proteinExistence type="inferred from homology"/>
<evidence type="ECO:0000256" key="1">
    <source>
        <dbReference type="ARBA" id="ARBA00007452"/>
    </source>
</evidence>
<dbReference type="HOGENOM" id="CLU_066632_3_0_9"/>
<dbReference type="eggNOG" id="COG1381">
    <property type="taxonomic scope" value="Bacteria"/>
</dbReference>
<dbReference type="Gene3D" id="2.40.50.140">
    <property type="entry name" value="Nucleic acid-binding proteins"/>
    <property type="match status" value="1"/>
</dbReference>
<dbReference type="Pfam" id="PF11967">
    <property type="entry name" value="RecO_N"/>
    <property type="match status" value="1"/>
</dbReference>
<keyword evidence="4 7" id="KW-0233">DNA recombination</keyword>
<organism evidence="9 10">
    <name type="scientific">Eshraghiella crossota DSM 2876</name>
    <dbReference type="NCBI Taxonomy" id="511680"/>
    <lineage>
        <taxon>Bacteria</taxon>
        <taxon>Bacillati</taxon>
        <taxon>Bacillota</taxon>
        <taxon>Clostridia</taxon>
        <taxon>Lachnospirales</taxon>
        <taxon>Lachnospiraceae</taxon>
        <taxon>Eshraghiella</taxon>
    </lineage>
</organism>
<dbReference type="GO" id="GO:0043590">
    <property type="term" value="C:bacterial nucleoid"/>
    <property type="evidence" value="ECO:0007669"/>
    <property type="project" value="TreeGrafter"/>
</dbReference>
<evidence type="ECO:0000313" key="9">
    <source>
        <dbReference type="EMBL" id="EFF67889.1"/>
    </source>
</evidence>
<reference evidence="9 10" key="1">
    <citation type="submission" date="2010-02" db="EMBL/GenBank/DDBJ databases">
        <authorList>
            <person name="Weinstock G."/>
            <person name="Sodergren E."/>
            <person name="Clifton S."/>
            <person name="Fulton L."/>
            <person name="Fulton B."/>
            <person name="Courtney L."/>
            <person name="Fronick C."/>
            <person name="Harrison M."/>
            <person name="Strong C."/>
            <person name="Farmer C."/>
            <person name="Delahaunty K."/>
            <person name="Markovic C."/>
            <person name="Hall O."/>
            <person name="Minx P."/>
            <person name="Tomlinson C."/>
            <person name="Mitreva M."/>
            <person name="Nelson J."/>
            <person name="Hou S."/>
            <person name="Wollam A."/>
            <person name="Pepin K.H."/>
            <person name="Johnson M."/>
            <person name="Bhonagiri V."/>
            <person name="Zhang X."/>
            <person name="Suruliraj S."/>
            <person name="Warren W."/>
            <person name="Chinwalla A."/>
            <person name="Mardis E.R."/>
            <person name="Wilson R.K."/>
        </authorList>
    </citation>
    <scope>NUCLEOTIDE SEQUENCE [LARGE SCALE GENOMIC DNA]</scope>
    <source>
        <strain evidence="9 10">DSM 2876</strain>
    </source>
</reference>
<evidence type="ECO:0000256" key="6">
    <source>
        <dbReference type="ARBA" id="ARBA00033409"/>
    </source>
</evidence>
<dbReference type="PANTHER" id="PTHR33991:SF1">
    <property type="entry name" value="DNA REPAIR PROTEIN RECO"/>
    <property type="match status" value="1"/>
</dbReference>
<dbReference type="Gene3D" id="1.20.1440.120">
    <property type="entry name" value="Recombination protein O, C-terminal domain"/>
    <property type="match status" value="1"/>
</dbReference>
<dbReference type="SUPFAM" id="SSF57863">
    <property type="entry name" value="ArfGap/RecO-like zinc finger"/>
    <property type="match status" value="1"/>
</dbReference>
<name>D4S1F0_9FIRM</name>
<keyword evidence="3 7" id="KW-0227">DNA damage</keyword>
<evidence type="ECO:0000256" key="5">
    <source>
        <dbReference type="ARBA" id="ARBA00023204"/>
    </source>
</evidence>
<dbReference type="NCBIfam" id="TIGR00613">
    <property type="entry name" value="reco"/>
    <property type="match status" value="1"/>
</dbReference>
<comment type="function">
    <text evidence="7">Involved in DNA repair and RecF pathway recombination.</text>
</comment>
<dbReference type="Proteomes" id="UP000006238">
    <property type="component" value="Unassembled WGS sequence"/>
</dbReference>
<dbReference type="InterPro" id="IPR003717">
    <property type="entry name" value="RecO"/>
</dbReference>
<dbReference type="HAMAP" id="MF_00201">
    <property type="entry name" value="RecO"/>
    <property type="match status" value="1"/>
</dbReference>
<evidence type="ECO:0000256" key="4">
    <source>
        <dbReference type="ARBA" id="ARBA00023172"/>
    </source>
</evidence>
<dbReference type="RefSeq" id="WP_005603792.1">
    <property type="nucleotide sequence ID" value="NZ_GG663524.1"/>
</dbReference>
<dbReference type="GeneID" id="98917942"/>
<evidence type="ECO:0000256" key="7">
    <source>
        <dbReference type="HAMAP-Rule" id="MF_00201"/>
    </source>
</evidence>
<dbReference type="STRING" id="45851.BHV86_08755"/>
<dbReference type="InterPro" id="IPR042242">
    <property type="entry name" value="RecO_C"/>
</dbReference>
<feature type="domain" description="DNA replication/recombination mediator RecO N-terminal" evidence="8">
    <location>
        <begin position="1"/>
        <end position="78"/>
    </location>
</feature>
<dbReference type="AlphaFoldDB" id="D4S1F0"/>
<comment type="similarity">
    <text evidence="1 7">Belongs to the RecO family.</text>
</comment>
<evidence type="ECO:0000259" key="8">
    <source>
        <dbReference type="Pfam" id="PF11967"/>
    </source>
</evidence>
<comment type="caution">
    <text evidence="9">The sequence shown here is derived from an EMBL/GenBank/DDBJ whole genome shotgun (WGS) entry which is preliminary data.</text>
</comment>
<dbReference type="Pfam" id="PF02565">
    <property type="entry name" value="RecO_C"/>
    <property type="match status" value="1"/>
</dbReference>
<dbReference type="InterPro" id="IPR022572">
    <property type="entry name" value="DNA_rep/recomb_RecO_N"/>
</dbReference>
<gene>
    <name evidence="7 9" type="primary">recO</name>
    <name evidence="9" type="ORF">BUTYVIB_01920</name>
</gene>
<dbReference type="GO" id="GO:0006310">
    <property type="term" value="P:DNA recombination"/>
    <property type="evidence" value="ECO:0007669"/>
    <property type="project" value="UniProtKB-UniRule"/>
</dbReference>
<dbReference type="PANTHER" id="PTHR33991">
    <property type="entry name" value="DNA REPAIR PROTEIN RECO"/>
    <property type="match status" value="1"/>
</dbReference>
<accession>D4S1F0</accession>
<dbReference type="InterPro" id="IPR012340">
    <property type="entry name" value="NA-bd_OB-fold"/>
</dbReference>